<keyword evidence="2" id="KW-0812">Transmembrane</keyword>
<sequence length="351" mass="37825">MMHAKSDSEVTSLPGSSPPHSPSSRHHHHHGVLLRPPAYYVQSPSRDSHDGDSKLSFQSTPLLSPVGSPLHPLATSGSAISDSRSSSSLQLPGGGRKHHHHSRTRGQPQPGSGAPSSLDPSSNGRSSNESYHKRLLPSTIYEDEEEYGSAGKKSGSIAPQIYTFLFVLVSCVVFLFVFILLFWLICRPSRPAVVVKNIVFHNLYMGQGTDASGVPSMLLTVNSSVQIDYENRSRYFGAHLDPLSVDFNFLELTVASAQSDGYVQGKNSKDVISVNIGALKVPLYGASAIASYTTTSVPINATIAICSRYYVVGHMVKSRFCSSITCDLDVSTSSMALLSPIKKACTYDPPL</sequence>
<feature type="transmembrane region" description="Helical" evidence="2">
    <location>
        <begin position="161"/>
        <end position="185"/>
    </location>
</feature>
<comment type="caution">
    <text evidence="3">The sequence shown here is derived from an EMBL/GenBank/DDBJ whole genome shotgun (WGS) entry which is preliminary data.</text>
</comment>
<keyword evidence="4" id="KW-1185">Reference proteome</keyword>
<feature type="compositionally biased region" description="Basic residues" evidence="1">
    <location>
        <begin position="95"/>
        <end position="104"/>
    </location>
</feature>
<protein>
    <recommendedName>
        <fullName evidence="5">Late embryogenesis abundant protein LEA-2 subgroup domain-containing protein</fullName>
    </recommendedName>
</protein>
<gene>
    <name evidence="3" type="ORF">KP509_24G024200</name>
</gene>
<keyword evidence="2" id="KW-0472">Membrane</keyword>
<dbReference type="AlphaFoldDB" id="A0A8T2RW85"/>
<keyword evidence="2" id="KW-1133">Transmembrane helix</keyword>
<dbReference type="OrthoDB" id="903824at2759"/>
<dbReference type="PANTHER" id="PTHR48436">
    <property type="entry name" value="2, PUTATIVE-RELATED"/>
    <property type="match status" value="1"/>
</dbReference>
<evidence type="ECO:0008006" key="5">
    <source>
        <dbReference type="Google" id="ProtNLM"/>
    </source>
</evidence>
<feature type="compositionally biased region" description="Low complexity" evidence="1">
    <location>
        <begin position="76"/>
        <end position="88"/>
    </location>
</feature>
<dbReference type="InterPro" id="IPR055276">
    <property type="entry name" value="NHL41-like"/>
</dbReference>
<dbReference type="Proteomes" id="UP000825935">
    <property type="component" value="Chromosome 24"/>
</dbReference>
<feature type="compositionally biased region" description="Basic residues" evidence="1">
    <location>
        <begin position="23"/>
        <end position="32"/>
    </location>
</feature>
<evidence type="ECO:0000313" key="3">
    <source>
        <dbReference type="EMBL" id="KAH7299683.1"/>
    </source>
</evidence>
<evidence type="ECO:0000256" key="1">
    <source>
        <dbReference type="SAM" id="MobiDB-lite"/>
    </source>
</evidence>
<accession>A0A8T2RW85</accession>
<feature type="region of interest" description="Disordered" evidence="1">
    <location>
        <begin position="1"/>
        <end position="135"/>
    </location>
</feature>
<proteinExistence type="predicted"/>
<evidence type="ECO:0000256" key="2">
    <source>
        <dbReference type="SAM" id="Phobius"/>
    </source>
</evidence>
<dbReference type="OMA" id="MMHAKTD"/>
<dbReference type="EMBL" id="CM035429">
    <property type="protein sequence ID" value="KAH7299683.1"/>
    <property type="molecule type" value="Genomic_DNA"/>
</dbReference>
<name>A0A8T2RW85_CERRI</name>
<dbReference type="PANTHER" id="PTHR48436:SF1">
    <property type="entry name" value="2, PUTATIVE-RELATED"/>
    <property type="match status" value="1"/>
</dbReference>
<reference evidence="3" key="1">
    <citation type="submission" date="2021-08" db="EMBL/GenBank/DDBJ databases">
        <title>WGS assembly of Ceratopteris richardii.</title>
        <authorList>
            <person name="Marchant D.B."/>
            <person name="Chen G."/>
            <person name="Jenkins J."/>
            <person name="Shu S."/>
            <person name="Leebens-Mack J."/>
            <person name="Grimwood J."/>
            <person name="Schmutz J."/>
            <person name="Soltis P."/>
            <person name="Soltis D."/>
            <person name="Chen Z.-H."/>
        </authorList>
    </citation>
    <scope>NUCLEOTIDE SEQUENCE</scope>
    <source>
        <strain evidence="3">Whitten #5841</strain>
        <tissue evidence="3">Leaf</tissue>
    </source>
</reference>
<feature type="compositionally biased region" description="Polar residues" evidence="1">
    <location>
        <begin position="105"/>
        <end position="129"/>
    </location>
</feature>
<evidence type="ECO:0000313" key="4">
    <source>
        <dbReference type="Proteomes" id="UP000825935"/>
    </source>
</evidence>
<organism evidence="3 4">
    <name type="scientific">Ceratopteris richardii</name>
    <name type="common">Triangle waterfern</name>
    <dbReference type="NCBI Taxonomy" id="49495"/>
    <lineage>
        <taxon>Eukaryota</taxon>
        <taxon>Viridiplantae</taxon>
        <taxon>Streptophyta</taxon>
        <taxon>Embryophyta</taxon>
        <taxon>Tracheophyta</taxon>
        <taxon>Polypodiopsida</taxon>
        <taxon>Polypodiidae</taxon>
        <taxon>Polypodiales</taxon>
        <taxon>Pteridineae</taxon>
        <taxon>Pteridaceae</taxon>
        <taxon>Parkerioideae</taxon>
        <taxon>Ceratopteris</taxon>
    </lineage>
</organism>